<dbReference type="Ensembl" id="ENSHHUT00000018798.1">
    <property type="protein sequence ID" value="ENSHHUP00000018144.1"/>
    <property type="gene ID" value="ENSHHUG00000011306.1"/>
</dbReference>
<dbReference type="PANTHER" id="PTHR11178">
    <property type="entry name" value="IRON-SULFUR CLUSTER SCAFFOLD PROTEIN NFU-RELATED"/>
    <property type="match status" value="1"/>
</dbReference>
<dbReference type="AlphaFoldDB" id="A0A4W5L1T9"/>
<dbReference type="Gene3D" id="3.30.1370.70">
    <property type="entry name" value="Scaffold protein Nfu/NifU, N-terminal domain"/>
    <property type="match status" value="1"/>
</dbReference>
<keyword evidence="3" id="KW-1185">Reference proteome</keyword>
<evidence type="ECO:0000313" key="3">
    <source>
        <dbReference type="Proteomes" id="UP000314982"/>
    </source>
</evidence>
<organism evidence="2 3">
    <name type="scientific">Hucho hucho</name>
    <name type="common">huchen</name>
    <dbReference type="NCBI Taxonomy" id="62062"/>
    <lineage>
        <taxon>Eukaryota</taxon>
        <taxon>Metazoa</taxon>
        <taxon>Chordata</taxon>
        <taxon>Craniata</taxon>
        <taxon>Vertebrata</taxon>
        <taxon>Euteleostomi</taxon>
        <taxon>Actinopterygii</taxon>
        <taxon>Neopterygii</taxon>
        <taxon>Teleostei</taxon>
        <taxon>Protacanthopterygii</taxon>
        <taxon>Salmoniformes</taxon>
        <taxon>Salmonidae</taxon>
        <taxon>Salmoninae</taxon>
        <taxon>Hucho</taxon>
    </lineage>
</organism>
<evidence type="ECO:0000313" key="2">
    <source>
        <dbReference type="Ensembl" id="ENSHHUP00000018144.1"/>
    </source>
</evidence>
<evidence type="ECO:0000259" key="1">
    <source>
        <dbReference type="SMART" id="SM00932"/>
    </source>
</evidence>
<dbReference type="PANTHER" id="PTHR11178:SF46">
    <property type="entry name" value="NFU1 IRON-SULFUR CLUSTER SCAFFOLD HOMOLOG, MITOCHONDRIAL"/>
    <property type="match status" value="1"/>
</dbReference>
<reference evidence="2" key="2">
    <citation type="submission" date="2025-08" db="UniProtKB">
        <authorList>
            <consortium name="Ensembl"/>
        </authorList>
    </citation>
    <scope>IDENTIFICATION</scope>
</reference>
<accession>A0A4W5L1T9</accession>
<dbReference type="Proteomes" id="UP000314982">
    <property type="component" value="Unassembled WGS sequence"/>
</dbReference>
<dbReference type="InterPro" id="IPR036498">
    <property type="entry name" value="Nfu/NifU_N_sf"/>
</dbReference>
<dbReference type="SUPFAM" id="SSF110836">
    <property type="entry name" value="Hypothetical protein SAV1430"/>
    <property type="match status" value="1"/>
</dbReference>
<dbReference type="SMART" id="SM00932">
    <property type="entry name" value="Nfu_N"/>
    <property type="match status" value="1"/>
</dbReference>
<dbReference type="InterPro" id="IPR014824">
    <property type="entry name" value="Nfu/NifU_N"/>
</dbReference>
<feature type="domain" description="Scaffold protein Nfu/NifU N-terminal" evidence="1">
    <location>
        <begin position="87"/>
        <end position="174"/>
    </location>
</feature>
<dbReference type="GeneTree" id="ENSGT00940000164785"/>
<reference evidence="2" key="3">
    <citation type="submission" date="2025-09" db="UniProtKB">
        <authorList>
            <consortium name="Ensembl"/>
        </authorList>
    </citation>
    <scope>IDENTIFICATION</scope>
</reference>
<proteinExistence type="predicted"/>
<dbReference type="FunFam" id="3.30.1370.70:FF:000002">
    <property type="entry name" value="NFU1 iron-sulfur cluster scaffold homolog, mitochondrial"/>
    <property type="match status" value="1"/>
</dbReference>
<dbReference type="GO" id="GO:0005739">
    <property type="term" value="C:mitochondrion"/>
    <property type="evidence" value="ECO:0007669"/>
    <property type="project" value="TreeGrafter"/>
</dbReference>
<reference evidence="3" key="1">
    <citation type="submission" date="2018-06" db="EMBL/GenBank/DDBJ databases">
        <title>Genome assembly of Danube salmon.</title>
        <authorList>
            <person name="Macqueen D.J."/>
            <person name="Gundappa M.K."/>
        </authorList>
    </citation>
    <scope>NUCLEOTIDE SEQUENCE [LARGE SCALE GENOMIC DNA]</scope>
</reference>
<dbReference type="Pfam" id="PF08712">
    <property type="entry name" value="Nfu_N"/>
    <property type="match status" value="1"/>
</dbReference>
<sequence>MWFQGNNTRTVSSLEFTEIVSLFRSVTNMATYRQVGRLLSISARISSPLAVRAYQFAGLHWTPHNIGVTRRWSLPPFSVVSARTMFIQTQDTPNPNSLKFLPGRMVLEQGTMDFTAPREAYCSPLARQLFRIDGVKGVFLGPDFITITKTDVDLEWKLIKPDVFAAIMDFFTSGLPVVNEEDTPRADTGMEQTSTLTGSTRQALYIGWSGALHCVVLRDSCFSCALLQSLSVVLKIVYSE</sequence>
<dbReference type="STRING" id="62062.ENSHHUP00000018144"/>
<name>A0A4W5L1T9_9TELE</name>
<protein>
    <recommendedName>
        <fullName evidence="1">Scaffold protein Nfu/NifU N-terminal domain-containing protein</fullName>
    </recommendedName>
</protein>